<evidence type="ECO:0008006" key="4">
    <source>
        <dbReference type="Google" id="ProtNLM"/>
    </source>
</evidence>
<keyword evidence="1" id="KW-1133">Transmembrane helix</keyword>
<dbReference type="EMBL" id="MLFT02000004">
    <property type="protein sequence ID" value="PHT50399.1"/>
    <property type="molecule type" value="Genomic_DNA"/>
</dbReference>
<dbReference type="InterPro" id="IPR036873">
    <property type="entry name" value="Rhodanese-like_dom_sf"/>
</dbReference>
<keyword evidence="1" id="KW-0472">Membrane</keyword>
<proteinExistence type="predicted"/>
<dbReference type="SUPFAM" id="SSF52821">
    <property type="entry name" value="Rhodanese/Cell cycle control phosphatase"/>
    <property type="match status" value="1"/>
</dbReference>
<comment type="caution">
    <text evidence="2">The sequence shown here is derived from an EMBL/GenBank/DDBJ whole genome shotgun (WGS) entry which is preliminary data.</text>
</comment>
<evidence type="ECO:0000256" key="1">
    <source>
        <dbReference type="SAM" id="Phobius"/>
    </source>
</evidence>
<reference evidence="2 3" key="1">
    <citation type="journal article" date="2017" name="Genome Biol.">
        <title>New reference genome sequences of hot pepper reveal the massive evolution of plant disease-resistance genes by retroduplication.</title>
        <authorList>
            <person name="Kim S."/>
            <person name="Park J."/>
            <person name="Yeom S.I."/>
            <person name="Kim Y.M."/>
            <person name="Seo E."/>
            <person name="Kim K.T."/>
            <person name="Kim M.S."/>
            <person name="Lee J.M."/>
            <person name="Cheong K."/>
            <person name="Shin H.S."/>
            <person name="Kim S.B."/>
            <person name="Han K."/>
            <person name="Lee J."/>
            <person name="Park M."/>
            <person name="Lee H.A."/>
            <person name="Lee H.Y."/>
            <person name="Lee Y."/>
            <person name="Oh S."/>
            <person name="Lee J.H."/>
            <person name="Choi E."/>
            <person name="Choi E."/>
            <person name="Lee S.E."/>
            <person name="Jeon J."/>
            <person name="Kim H."/>
            <person name="Choi G."/>
            <person name="Song H."/>
            <person name="Lee J."/>
            <person name="Lee S.C."/>
            <person name="Kwon J.K."/>
            <person name="Lee H.Y."/>
            <person name="Koo N."/>
            <person name="Hong Y."/>
            <person name="Kim R.W."/>
            <person name="Kang W.H."/>
            <person name="Huh J.H."/>
            <person name="Kang B.C."/>
            <person name="Yang T.J."/>
            <person name="Lee Y.H."/>
            <person name="Bennetzen J.L."/>
            <person name="Choi D."/>
        </authorList>
    </citation>
    <scope>NUCLEOTIDE SEQUENCE [LARGE SCALE GENOMIC DNA]</scope>
    <source>
        <strain evidence="3">cv. PBC81</strain>
    </source>
</reference>
<dbReference type="STRING" id="33114.A0A2G2WYZ7"/>
<feature type="transmembrane region" description="Helical" evidence="1">
    <location>
        <begin position="158"/>
        <end position="176"/>
    </location>
</feature>
<protein>
    <recommendedName>
        <fullName evidence="4">Rhodanese-like domain-containing protein 9, chloroplastic</fullName>
    </recommendedName>
</protein>
<dbReference type="Gene3D" id="3.40.250.10">
    <property type="entry name" value="Rhodanese-like domain"/>
    <property type="match status" value="1"/>
</dbReference>
<gene>
    <name evidence="2" type="ORF">CQW23_10146</name>
</gene>
<dbReference type="PANTHER" id="PTHR45508">
    <property type="entry name" value="RHODANESE-LIKE DOMAIN-CONTAINING PROTEIN 9, CHLOROPLASTIC"/>
    <property type="match status" value="1"/>
</dbReference>
<dbReference type="OrthoDB" id="566238at2759"/>
<name>A0A2G2WYZ7_CAPBA</name>
<evidence type="ECO:0000313" key="2">
    <source>
        <dbReference type="EMBL" id="PHT50399.1"/>
    </source>
</evidence>
<dbReference type="PANTHER" id="PTHR45508:SF1">
    <property type="entry name" value="RHODANESE-LIKE DOMAIN-CONTAINING PROTEIN 9, CHLOROPLASTIC"/>
    <property type="match status" value="1"/>
</dbReference>
<keyword evidence="3" id="KW-1185">Reference proteome</keyword>
<dbReference type="GO" id="GO:0009507">
    <property type="term" value="C:chloroplast"/>
    <property type="evidence" value="ECO:0007669"/>
    <property type="project" value="TreeGrafter"/>
</dbReference>
<dbReference type="CDD" id="cd00158">
    <property type="entry name" value="RHOD"/>
    <property type="match status" value="1"/>
</dbReference>
<sequence length="190" mass="20912">MAGISCYSPLLLSSRSILGSSLLVLKGKTLRRAFLIKEQVEFVNVDKAKKLVALEGYAVLDVCDKTQFERAHIKNCYHVPLFVENTDNDLGTIVKRQLQQQFCWSAAAAQRLEGAGYDNITCITFGFQFIKPGTFDSVGLKEMQDDGKAGLVTIQGKISTVLGVVLICALLFVTFFPDQAEQLLQMAPLS</sequence>
<evidence type="ECO:0000313" key="3">
    <source>
        <dbReference type="Proteomes" id="UP000224567"/>
    </source>
</evidence>
<dbReference type="AlphaFoldDB" id="A0A2G2WYZ7"/>
<dbReference type="Proteomes" id="UP000224567">
    <property type="component" value="Unassembled WGS sequence"/>
</dbReference>
<dbReference type="InterPro" id="IPR044615">
    <property type="entry name" value="STR9"/>
</dbReference>
<reference evidence="3" key="2">
    <citation type="journal article" date="2017" name="J. Anim. Genet.">
        <title>Multiple reference genome sequences of hot pepper reveal the massive evolution of plant disease resistance genes by retroduplication.</title>
        <authorList>
            <person name="Kim S."/>
            <person name="Park J."/>
            <person name="Yeom S.-I."/>
            <person name="Kim Y.-M."/>
            <person name="Seo E."/>
            <person name="Kim K.-T."/>
            <person name="Kim M.-S."/>
            <person name="Lee J.M."/>
            <person name="Cheong K."/>
            <person name="Shin H.-S."/>
            <person name="Kim S.-B."/>
            <person name="Han K."/>
            <person name="Lee J."/>
            <person name="Park M."/>
            <person name="Lee H.-A."/>
            <person name="Lee H.-Y."/>
            <person name="Lee Y."/>
            <person name="Oh S."/>
            <person name="Lee J.H."/>
            <person name="Choi E."/>
            <person name="Choi E."/>
            <person name="Lee S.E."/>
            <person name="Jeon J."/>
            <person name="Kim H."/>
            <person name="Choi G."/>
            <person name="Song H."/>
            <person name="Lee J."/>
            <person name="Lee S.-C."/>
            <person name="Kwon J.-K."/>
            <person name="Lee H.-Y."/>
            <person name="Koo N."/>
            <person name="Hong Y."/>
            <person name="Kim R.W."/>
            <person name="Kang W.-H."/>
            <person name="Huh J.H."/>
            <person name="Kang B.-C."/>
            <person name="Yang T.-J."/>
            <person name="Lee Y.-H."/>
            <person name="Bennetzen J.L."/>
            <person name="Choi D."/>
        </authorList>
    </citation>
    <scope>NUCLEOTIDE SEQUENCE [LARGE SCALE GENOMIC DNA]</scope>
    <source>
        <strain evidence="3">cv. PBC81</strain>
    </source>
</reference>
<accession>A0A2G2WYZ7</accession>
<organism evidence="2 3">
    <name type="scientific">Capsicum baccatum</name>
    <name type="common">Peruvian pepper</name>
    <dbReference type="NCBI Taxonomy" id="33114"/>
    <lineage>
        <taxon>Eukaryota</taxon>
        <taxon>Viridiplantae</taxon>
        <taxon>Streptophyta</taxon>
        <taxon>Embryophyta</taxon>
        <taxon>Tracheophyta</taxon>
        <taxon>Spermatophyta</taxon>
        <taxon>Magnoliopsida</taxon>
        <taxon>eudicotyledons</taxon>
        <taxon>Gunneridae</taxon>
        <taxon>Pentapetalae</taxon>
        <taxon>asterids</taxon>
        <taxon>lamiids</taxon>
        <taxon>Solanales</taxon>
        <taxon>Solanaceae</taxon>
        <taxon>Solanoideae</taxon>
        <taxon>Capsiceae</taxon>
        <taxon>Capsicum</taxon>
    </lineage>
</organism>
<keyword evidence="1" id="KW-0812">Transmembrane</keyword>